<protein>
    <recommendedName>
        <fullName evidence="3">Tetratricopeptide repeat protein</fullName>
    </recommendedName>
</protein>
<name>A0ABN5ICX2_9ACTN</name>
<dbReference type="Proteomes" id="UP000238413">
    <property type="component" value="Chromosome"/>
</dbReference>
<evidence type="ECO:0000313" key="2">
    <source>
        <dbReference type="Proteomes" id="UP000238413"/>
    </source>
</evidence>
<proteinExistence type="predicted"/>
<sequence length="219" mass="23960">MDATWQESAEVCADVAWQARAAGNSALVLLAPEDVTDPGPGPVIWRTHRHLYLSALRYDFRCRSIESLVNQVLLPELNADPYSWALYAFARLGQSRSDGLAVMERVLNTAADHPKTLHVLLHGVWLGGLLPGRADALLALVDRLPHGGEDDPIAQFRKASALRALGRFRQAHRAIERALELLPSGELAVHADLVREHALITAAYDLTQLPHPGGKPTSQ</sequence>
<dbReference type="SUPFAM" id="SSF48452">
    <property type="entry name" value="TPR-like"/>
    <property type="match status" value="1"/>
</dbReference>
<evidence type="ECO:0000313" key="1">
    <source>
        <dbReference type="EMBL" id="AVH61037.1"/>
    </source>
</evidence>
<keyword evidence="2" id="KW-1185">Reference proteome</keyword>
<reference evidence="1 2" key="1">
    <citation type="submission" date="2018-02" db="EMBL/GenBank/DDBJ databases">
        <title>Complete genome sequence of Streptomyces dengpaensis, the producer of angucyclines.</title>
        <authorList>
            <person name="Yumei L."/>
        </authorList>
    </citation>
    <scope>NUCLEOTIDE SEQUENCE [LARGE SCALE GENOMIC DNA]</scope>
    <source>
        <strain evidence="1 2">XZHG99</strain>
    </source>
</reference>
<gene>
    <name evidence="1" type="ORF">C4B68_07715</name>
</gene>
<accession>A0ABN5ICX2</accession>
<dbReference type="Gene3D" id="1.25.40.10">
    <property type="entry name" value="Tetratricopeptide repeat domain"/>
    <property type="match status" value="1"/>
</dbReference>
<dbReference type="InterPro" id="IPR011990">
    <property type="entry name" value="TPR-like_helical_dom_sf"/>
</dbReference>
<dbReference type="EMBL" id="CP026652">
    <property type="protein sequence ID" value="AVH61037.1"/>
    <property type="molecule type" value="Genomic_DNA"/>
</dbReference>
<evidence type="ECO:0008006" key="3">
    <source>
        <dbReference type="Google" id="ProtNLM"/>
    </source>
</evidence>
<organism evidence="1 2">
    <name type="scientific">Streptomyces dengpaensis</name>
    <dbReference type="NCBI Taxonomy" id="2049881"/>
    <lineage>
        <taxon>Bacteria</taxon>
        <taxon>Bacillati</taxon>
        <taxon>Actinomycetota</taxon>
        <taxon>Actinomycetes</taxon>
        <taxon>Kitasatosporales</taxon>
        <taxon>Streptomycetaceae</taxon>
        <taxon>Streptomyces</taxon>
    </lineage>
</organism>